<accession>A0AAD3TMK1</accession>
<gene>
    <name evidence="1" type="ORF">Nepgr_033835</name>
</gene>
<keyword evidence="2" id="KW-1185">Reference proteome</keyword>
<name>A0AAD3TMK1_NEPGR</name>
<comment type="caution">
    <text evidence="1">The sequence shown here is derived from an EMBL/GenBank/DDBJ whole genome shotgun (WGS) entry which is preliminary data.</text>
</comment>
<proteinExistence type="predicted"/>
<evidence type="ECO:0000313" key="2">
    <source>
        <dbReference type="Proteomes" id="UP001279734"/>
    </source>
</evidence>
<evidence type="ECO:0000313" key="1">
    <source>
        <dbReference type="EMBL" id="GMH31991.1"/>
    </source>
</evidence>
<dbReference type="EMBL" id="BSYO01000052">
    <property type="protein sequence ID" value="GMH31991.1"/>
    <property type="molecule type" value="Genomic_DNA"/>
</dbReference>
<reference evidence="1" key="1">
    <citation type="submission" date="2023-05" db="EMBL/GenBank/DDBJ databases">
        <title>Nepenthes gracilis genome sequencing.</title>
        <authorList>
            <person name="Fukushima K."/>
        </authorList>
    </citation>
    <scope>NUCLEOTIDE SEQUENCE</scope>
    <source>
        <strain evidence="1">SING2019-196</strain>
    </source>
</reference>
<protein>
    <submittedName>
        <fullName evidence="1">Uncharacterized protein</fullName>
    </submittedName>
</protein>
<dbReference type="Proteomes" id="UP001279734">
    <property type="component" value="Unassembled WGS sequence"/>
</dbReference>
<sequence length="212" mass="22516">MPSEVFVGTLRLDGIVAVDWYCGGALIALWQSGALIADTVCSSVIPYLDLASYYIDDEALLNPITPHQHGILSKEVFEPSTCEAAKLPITDANHLDVLGGSYCHEGTMESSASGFATNSLEALPTEGPGVIDDIKKQSGILLSQAEYKTFPICITLSNVPVEFWTPLGLSWIAGCPTSFRPSAALTLALDAVPWLTGPVFHAVGLSLISVYS</sequence>
<organism evidence="1 2">
    <name type="scientific">Nepenthes gracilis</name>
    <name type="common">Slender pitcher plant</name>
    <dbReference type="NCBI Taxonomy" id="150966"/>
    <lineage>
        <taxon>Eukaryota</taxon>
        <taxon>Viridiplantae</taxon>
        <taxon>Streptophyta</taxon>
        <taxon>Embryophyta</taxon>
        <taxon>Tracheophyta</taxon>
        <taxon>Spermatophyta</taxon>
        <taxon>Magnoliopsida</taxon>
        <taxon>eudicotyledons</taxon>
        <taxon>Gunneridae</taxon>
        <taxon>Pentapetalae</taxon>
        <taxon>Caryophyllales</taxon>
        <taxon>Nepenthaceae</taxon>
        <taxon>Nepenthes</taxon>
    </lineage>
</organism>
<dbReference type="AlphaFoldDB" id="A0AAD3TMK1"/>